<protein>
    <submittedName>
        <fullName evidence="2">Zinc-ribbon domain-containing protein</fullName>
    </submittedName>
</protein>
<evidence type="ECO:0000313" key="3">
    <source>
        <dbReference type="Proteomes" id="UP000829476"/>
    </source>
</evidence>
<accession>A0ABY3YN24</accession>
<keyword evidence="1" id="KW-0812">Transmembrane</keyword>
<dbReference type="Proteomes" id="UP000829476">
    <property type="component" value="Chromosome"/>
</dbReference>
<gene>
    <name evidence="2" type="ORF">MQE36_01745</name>
</gene>
<reference evidence="2 3" key="1">
    <citation type="journal article" date="2018" name="Int. J. Syst. Evol. Microbiol.">
        <title>Zhouia spongiae sp. nov., isolated from a marine sponge.</title>
        <authorList>
            <person name="Zhuang L."/>
            <person name="Lin B."/>
            <person name="Qin F."/>
            <person name="Luo L."/>
        </authorList>
    </citation>
    <scope>NUCLEOTIDE SEQUENCE [LARGE SCALE GENOMIC DNA]</scope>
    <source>
        <strain evidence="2 3">HN-Y44</strain>
    </source>
</reference>
<keyword evidence="3" id="KW-1185">Reference proteome</keyword>
<evidence type="ECO:0000313" key="2">
    <source>
        <dbReference type="EMBL" id="UNY99083.1"/>
    </source>
</evidence>
<dbReference type="EMBL" id="CP094326">
    <property type="protein sequence ID" value="UNY99083.1"/>
    <property type="molecule type" value="Genomic_DNA"/>
</dbReference>
<evidence type="ECO:0000256" key="1">
    <source>
        <dbReference type="SAM" id="Phobius"/>
    </source>
</evidence>
<sequence>MIVFGWREAKINIEPVSNHSCNYCDTSECLFIQVNRLYAHIFWIPFIPLHKKAYSICGHCKQLVNKNQIPPDLQKKAKKVKQASKTPWWMFTGLLAVILFVLFLSASAFFNS</sequence>
<name>A0ABY3YN24_9FLAO</name>
<keyword evidence="1" id="KW-1133">Transmembrane helix</keyword>
<organism evidence="2 3">
    <name type="scientific">Zhouia spongiae</name>
    <dbReference type="NCBI Taxonomy" id="2202721"/>
    <lineage>
        <taxon>Bacteria</taxon>
        <taxon>Pseudomonadati</taxon>
        <taxon>Bacteroidota</taxon>
        <taxon>Flavobacteriia</taxon>
        <taxon>Flavobacteriales</taxon>
        <taxon>Flavobacteriaceae</taxon>
        <taxon>Zhouia</taxon>
    </lineage>
</organism>
<feature type="transmembrane region" description="Helical" evidence="1">
    <location>
        <begin position="88"/>
        <end position="110"/>
    </location>
</feature>
<keyword evidence="1" id="KW-0472">Membrane</keyword>
<dbReference type="RefSeq" id="WP_242937483.1">
    <property type="nucleotide sequence ID" value="NZ_CP094326.1"/>
</dbReference>
<proteinExistence type="predicted"/>